<name>A0A8K1C8W6_PYTOL</name>
<protein>
    <submittedName>
        <fullName evidence="3">Uncharacterized protein</fullName>
    </submittedName>
</protein>
<evidence type="ECO:0000256" key="2">
    <source>
        <dbReference type="SAM" id="Phobius"/>
    </source>
</evidence>
<sequence length="451" mass="49637">MVLVQAVRYVTTKVDERVVTPLGNRLANSVANPYVLSYFIWERIKRMTPQRARDLTRLLSIAIANAVGVLGAEQAKDLAQSGKRLQDEVLAATVTPQGREVVLNSVATASKVAQALNTPETKVAIQQVFETMQSVVDFFASTNGRKVIATAGECVNKLFEVAASPESSVFLAEVATNVCHALEAEALRRKEEEKEVREQENDAEAKPLDSPRSSFADTIFDTESEAWPSPRARNFSTTQPPERPAPSVTPSRGRRERTAGRSARIEKDVLLKMGVDPSMLSEIQRVLDTIRDEEEQLAAAAAAPVVESEEDEQFTDQEGEDSNISSAFGISNAFGFSSADMPLDPEPTIDEEAKTAHPEDEVLLPDWHSDSVRAALRRRHNAATEQSSQRHTFQDQSREMAAVLTRRHVAHGELQPMDLMACRAISMVIVGGLAFILLLVVLYLVRAILHI</sequence>
<keyword evidence="2" id="KW-1133">Transmembrane helix</keyword>
<organism evidence="3 4">
    <name type="scientific">Pythium oligandrum</name>
    <name type="common">Mycoparasitic fungus</name>
    <dbReference type="NCBI Taxonomy" id="41045"/>
    <lineage>
        <taxon>Eukaryota</taxon>
        <taxon>Sar</taxon>
        <taxon>Stramenopiles</taxon>
        <taxon>Oomycota</taxon>
        <taxon>Peronosporomycetes</taxon>
        <taxon>Pythiales</taxon>
        <taxon>Pythiaceae</taxon>
        <taxon>Pythium</taxon>
    </lineage>
</organism>
<dbReference type="Proteomes" id="UP000794436">
    <property type="component" value="Unassembled WGS sequence"/>
</dbReference>
<keyword evidence="4" id="KW-1185">Reference proteome</keyword>
<feature type="region of interest" description="Disordered" evidence="1">
    <location>
        <begin position="298"/>
        <end position="327"/>
    </location>
</feature>
<proteinExistence type="predicted"/>
<evidence type="ECO:0000313" key="4">
    <source>
        <dbReference type="Proteomes" id="UP000794436"/>
    </source>
</evidence>
<feature type="compositionally biased region" description="Basic and acidic residues" evidence="1">
    <location>
        <begin position="189"/>
        <end position="209"/>
    </location>
</feature>
<comment type="caution">
    <text evidence="3">The sequence shown here is derived from an EMBL/GenBank/DDBJ whole genome shotgun (WGS) entry which is preliminary data.</text>
</comment>
<reference evidence="3" key="1">
    <citation type="submission" date="2019-03" db="EMBL/GenBank/DDBJ databases">
        <title>Long read genome sequence of the mycoparasitic Pythium oligandrum ATCC 38472 isolated from sugarbeet rhizosphere.</title>
        <authorList>
            <person name="Gaulin E."/>
        </authorList>
    </citation>
    <scope>NUCLEOTIDE SEQUENCE</scope>
    <source>
        <strain evidence="3">ATCC 38472_TT</strain>
    </source>
</reference>
<gene>
    <name evidence="3" type="ORF">Poli38472_010122</name>
</gene>
<feature type="region of interest" description="Disordered" evidence="1">
    <location>
        <begin position="189"/>
        <end position="263"/>
    </location>
</feature>
<dbReference type="EMBL" id="SPLM01000111">
    <property type="protein sequence ID" value="TMW58563.1"/>
    <property type="molecule type" value="Genomic_DNA"/>
</dbReference>
<accession>A0A8K1C8W6</accession>
<keyword evidence="2" id="KW-0472">Membrane</keyword>
<keyword evidence="2" id="KW-0812">Transmembrane</keyword>
<evidence type="ECO:0000256" key="1">
    <source>
        <dbReference type="SAM" id="MobiDB-lite"/>
    </source>
</evidence>
<evidence type="ECO:0000313" key="3">
    <source>
        <dbReference type="EMBL" id="TMW58563.1"/>
    </source>
</evidence>
<dbReference type="OrthoDB" id="75925at2759"/>
<feature type="compositionally biased region" description="Acidic residues" evidence="1">
    <location>
        <begin position="307"/>
        <end position="321"/>
    </location>
</feature>
<feature type="transmembrane region" description="Helical" evidence="2">
    <location>
        <begin position="424"/>
        <end position="445"/>
    </location>
</feature>
<dbReference type="AlphaFoldDB" id="A0A8K1C8W6"/>